<dbReference type="InterPro" id="IPR005018">
    <property type="entry name" value="DOMON_domain"/>
</dbReference>
<evidence type="ECO:0000313" key="3">
    <source>
        <dbReference type="EMBL" id="KAI1704558.1"/>
    </source>
</evidence>
<dbReference type="EMBL" id="JAKKPZ010000066">
    <property type="protein sequence ID" value="KAI1704558.1"/>
    <property type="molecule type" value="Genomic_DNA"/>
</dbReference>
<dbReference type="CDD" id="cd09628">
    <property type="entry name" value="DOMON_SDR_2_like"/>
    <property type="match status" value="1"/>
</dbReference>
<proteinExistence type="predicted"/>
<keyword evidence="1" id="KW-0732">Signal</keyword>
<dbReference type="PANTHER" id="PTHR46902:SF1">
    <property type="entry name" value="DOMON DOMAIN-CONTAINING PROTEIN FRRS1L"/>
    <property type="match status" value="1"/>
</dbReference>
<sequence length="234" mass="25924">MSGFMRPAILLAFVFLYYLQNTHAAFDVTECSVTKNCVQSPNGCVKGNDTAGCEYLFSYVPDPENETYLVVELQTKRRPAVTYIAVGYSTDQEMGGDSVTYCAISDGSNIEAHLSMNDGRNNLGAQDAERETLELLASEVTDGHIYCKFRQNSTPNSNNLMMPDLESKPMFIFLVRGKASDPKKIEPHSFDLSSPDFPFISSSVVLFSKPESKLESPTLTDWLNVLLQALGYPI</sequence>
<gene>
    <name evidence="3" type="ORF">DdX_14193</name>
</gene>
<dbReference type="GO" id="GO:0099072">
    <property type="term" value="P:regulation of postsynaptic membrane neurotransmitter receptor levels"/>
    <property type="evidence" value="ECO:0007669"/>
    <property type="project" value="TreeGrafter"/>
</dbReference>
<feature type="signal peptide" evidence="1">
    <location>
        <begin position="1"/>
        <end position="24"/>
    </location>
</feature>
<evidence type="ECO:0000259" key="2">
    <source>
        <dbReference type="PROSITE" id="PS50836"/>
    </source>
</evidence>
<protein>
    <submittedName>
        <fullName evidence="3">DOMON domain-containing protein</fullName>
    </submittedName>
</protein>
<dbReference type="GO" id="GO:1900449">
    <property type="term" value="P:regulation of glutamate receptor signaling pathway"/>
    <property type="evidence" value="ECO:0007669"/>
    <property type="project" value="InterPro"/>
</dbReference>
<evidence type="ECO:0000256" key="1">
    <source>
        <dbReference type="SAM" id="SignalP"/>
    </source>
</evidence>
<name>A0AAD4QVV4_9BILA</name>
<evidence type="ECO:0000313" key="4">
    <source>
        <dbReference type="Proteomes" id="UP001201812"/>
    </source>
</evidence>
<dbReference type="Pfam" id="PF03351">
    <property type="entry name" value="DOMON"/>
    <property type="match status" value="1"/>
</dbReference>
<dbReference type="PROSITE" id="PS50836">
    <property type="entry name" value="DOMON"/>
    <property type="match status" value="1"/>
</dbReference>
<feature type="domain" description="DOMON" evidence="2">
    <location>
        <begin position="53"/>
        <end position="177"/>
    </location>
</feature>
<dbReference type="AlphaFoldDB" id="A0AAD4QVV4"/>
<dbReference type="InterPro" id="IPR042789">
    <property type="entry name" value="FRRS1L"/>
</dbReference>
<accession>A0AAD4QVV4</accession>
<feature type="chain" id="PRO_5042154250" evidence="1">
    <location>
        <begin position="25"/>
        <end position="234"/>
    </location>
</feature>
<comment type="caution">
    <text evidence="3">The sequence shown here is derived from an EMBL/GenBank/DDBJ whole genome shotgun (WGS) entry which is preliminary data.</text>
</comment>
<dbReference type="Proteomes" id="UP001201812">
    <property type="component" value="Unassembled WGS sequence"/>
</dbReference>
<reference evidence="3" key="1">
    <citation type="submission" date="2022-01" db="EMBL/GenBank/DDBJ databases">
        <title>Genome Sequence Resource for Two Populations of Ditylenchus destructor, the Migratory Endoparasitic Phytonematode.</title>
        <authorList>
            <person name="Zhang H."/>
            <person name="Lin R."/>
            <person name="Xie B."/>
        </authorList>
    </citation>
    <scope>NUCLEOTIDE SEQUENCE</scope>
    <source>
        <strain evidence="3">BazhouSP</strain>
    </source>
</reference>
<organism evidence="3 4">
    <name type="scientific">Ditylenchus destructor</name>
    <dbReference type="NCBI Taxonomy" id="166010"/>
    <lineage>
        <taxon>Eukaryota</taxon>
        <taxon>Metazoa</taxon>
        <taxon>Ecdysozoa</taxon>
        <taxon>Nematoda</taxon>
        <taxon>Chromadorea</taxon>
        <taxon>Rhabditida</taxon>
        <taxon>Tylenchina</taxon>
        <taxon>Tylenchomorpha</taxon>
        <taxon>Sphaerularioidea</taxon>
        <taxon>Anguinidae</taxon>
        <taxon>Anguininae</taxon>
        <taxon>Ditylenchus</taxon>
    </lineage>
</organism>
<keyword evidence="4" id="KW-1185">Reference proteome</keyword>
<dbReference type="PANTHER" id="PTHR46902">
    <property type="entry name" value="DOMON DOMAIN-CONTAINING PROTEIN FRRS1L"/>
    <property type="match status" value="1"/>
</dbReference>